<evidence type="ECO:0000256" key="2">
    <source>
        <dbReference type="ARBA" id="ARBA00022801"/>
    </source>
</evidence>
<comment type="similarity">
    <text evidence="1 5">Belongs to the dUTPase family.</text>
</comment>
<dbReference type="NCBIfam" id="TIGR00576">
    <property type="entry name" value="dut"/>
    <property type="match status" value="1"/>
</dbReference>
<sequence length="142" mass="15371">MIMKIELTDENAKLPDYAHEGDAGMDLYAVESVTLQPGERKLVGTGLKIQLPPNTEAQIRPKSGLALKNGITLLNTPGTVDEGYRGEVEVILINHSREAYSVEIGQKIAQMVIMPVTRVTVEKVDHLEDSVRGQGGFGSTGL</sequence>
<organism evidence="7 8">
    <name type="scientific">Isachenkonia alkalipeptolytica</name>
    <dbReference type="NCBI Taxonomy" id="2565777"/>
    <lineage>
        <taxon>Bacteria</taxon>
        <taxon>Bacillati</taxon>
        <taxon>Bacillota</taxon>
        <taxon>Clostridia</taxon>
        <taxon>Eubacteriales</taxon>
        <taxon>Clostridiaceae</taxon>
        <taxon>Isachenkonia</taxon>
    </lineage>
</organism>
<reference evidence="7 8" key="1">
    <citation type="submission" date="2019-04" db="EMBL/GenBank/DDBJ databases">
        <title>Isachenkonia alkalipeptolytica gen. nov. sp. nov. a new anaerobic, alkiliphilic organothrophic bacterium capable to reduce synthesized ferrihydrite isolated from a soda lake.</title>
        <authorList>
            <person name="Toshchakov S.V."/>
            <person name="Zavarzina D.G."/>
            <person name="Zhilina T.N."/>
            <person name="Kostrikina N.A."/>
            <person name="Kublanov I.V."/>
        </authorList>
    </citation>
    <scope>NUCLEOTIDE SEQUENCE [LARGE SCALE GENOMIC DNA]</scope>
    <source>
        <strain evidence="7 8">Z-1701</strain>
    </source>
</reference>
<evidence type="ECO:0000259" key="6">
    <source>
        <dbReference type="Pfam" id="PF00692"/>
    </source>
</evidence>
<name>A0AA44BEQ8_9CLOT</name>
<keyword evidence="3 5" id="KW-0546">Nucleotide metabolism</keyword>
<comment type="catalytic activity">
    <reaction evidence="4 5">
        <text>dUTP + H2O = dUMP + diphosphate + H(+)</text>
        <dbReference type="Rhea" id="RHEA:10248"/>
        <dbReference type="ChEBI" id="CHEBI:15377"/>
        <dbReference type="ChEBI" id="CHEBI:15378"/>
        <dbReference type="ChEBI" id="CHEBI:33019"/>
        <dbReference type="ChEBI" id="CHEBI:61555"/>
        <dbReference type="ChEBI" id="CHEBI:246422"/>
        <dbReference type="EC" id="3.6.1.23"/>
    </reaction>
</comment>
<evidence type="ECO:0000256" key="3">
    <source>
        <dbReference type="ARBA" id="ARBA00023080"/>
    </source>
</evidence>
<comment type="pathway">
    <text evidence="5">Pyrimidine metabolism; dUMP biosynthesis; dUMP from dCTP (dUTP route): step 2/2.</text>
</comment>
<accession>A0AA44BEQ8</accession>
<dbReference type="PANTHER" id="PTHR11241">
    <property type="entry name" value="DEOXYURIDINE 5'-TRIPHOSPHATE NUCLEOTIDOHYDROLASE"/>
    <property type="match status" value="1"/>
</dbReference>
<comment type="cofactor">
    <cofactor evidence="5">
        <name>Mg(2+)</name>
        <dbReference type="ChEBI" id="CHEBI:18420"/>
    </cofactor>
</comment>
<dbReference type="GO" id="GO:0004170">
    <property type="term" value="F:dUTP diphosphatase activity"/>
    <property type="evidence" value="ECO:0007669"/>
    <property type="project" value="UniProtKB-UniRule"/>
</dbReference>
<keyword evidence="5" id="KW-0460">Magnesium</keyword>
<dbReference type="GO" id="GO:0006226">
    <property type="term" value="P:dUMP biosynthetic process"/>
    <property type="evidence" value="ECO:0007669"/>
    <property type="project" value="UniProtKB-UniRule"/>
</dbReference>
<evidence type="ECO:0000256" key="1">
    <source>
        <dbReference type="ARBA" id="ARBA00006581"/>
    </source>
</evidence>
<dbReference type="GO" id="GO:0046081">
    <property type="term" value="P:dUTP catabolic process"/>
    <property type="evidence" value="ECO:0007669"/>
    <property type="project" value="InterPro"/>
</dbReference>
<gene>
    <name evidence="5" type="primary">dut</name>
    <name evidence="7" type="ORF">ISALK_04765</name>
</gene>
<evidence type="ECO:0000256" key="5">
    <source>
        <dbReference type="HAMAP-Rule" id="MF_00116"/>
    </source>
</evidence>
<evidence type="ECO:0000313" key="7">
    <source>
        <dbReference type="EMBL" id="NBG87806.1"/>
    </source>
</evidence>
<dbReference type="InterPro" id="IPR033704">
    <property type="entry name" value="dUTPase_trimeric"/>
</dbReference>
<protein>
    <recommendedName>
        <fullName evidence="5">Deoxyuridine 5'-triphosphate nucleotidohydrolase</fullName>
        <shortName evidence="5">dUTPase</shortName>
        <ecNumber evidence="5">3.6.1.23</ecNumber>
    </recommendedName>
    <alternativeName>
        <fullName evidence="5">dUTP pyrophosphatase</fullName>
    </alternativeName>
</protein>
<dbReference type="InterPro" id="IPR036157">
    <property type="entry name" value="dUTPase-like_sf"/>
</dbReference>
<keyword evidence="2 5" id="KW-0378">Hydrolase</keyword>
<evidence type="ECO:0000256" key="4">
    <source>
        <dbReference type="ARBA" id="ARBA00047686"/>
    </source>
</evidence>
<feature type="binding site" evidence="5">
    <location>
        <position position="75"/>
    </location>
    <ligand>
        <name>substrate</name>
    </ligand>
</feature>
<dbReference type="NCBIfam" id="NF001862">
    <property type="entry name" value="PRK00601.1"/>
    <property type="match status" value="1"/>
</dbReference>
<dbReference type="GO" id="GO:0000287">
    <property type="term" value="F:magnesium ion binding"/>
    <property type="evidence" value="ECO:0007669"/>
    <property type="project" value="UniProtKB-UniRule"/>
</dbReference>
<dbReference type="EC" id="3.6.1.23" evidence="5"/>
<keyword evidence="8" id="KW-1185">Reference proteome</keyword>
<evidence type="ECO:0000313" key="8">
    <source>
        <dbReference type="Proteomes" id="UP000449710"/>
    </source>
</evidence>
<feature type="binding site" evidence="5">
    <location>
        <begin position="79"/>
        <end position="81"/>
    </location>
    <ligand>
        <name>substrate</name>
    </ligand>
</feature>
<dbReference type="PANTHER" id="PTHR11241:SF0">
    <property type="entry name" value="DEOXYURIDINE 5'-TRIPHOSPHATE NUCLEOTIDOHYDROLASE"/>
    <property type="match status" value="1"/>
</dbReference>
<dbReference type="Gene3D" id="2.70.40.10">
    <property type="match status" value="1"/>
</dbReference>
<comment type="caution">
    <text evidence="5">Lacks conserved residue(s) required for the propagation of feature annotation.</text>
</comment>
<dbReference type="HAMAP" id="MF_00116">
    <property type="entry name" value="dUTPase_bact"/>
    <property type="match status" value="1"/>
</dbReference>
<proteinExistence type="inferred from homology"/>
<dbReference type="InterPro" id="IPR029054">
    <property type="entry name" value="dUTPase-like"/>
</dbReference>
<dbReference type="RefSeq" id="WP_160719647.1">
    <property type="nucleotide sequence ID" value="NZ_SUMG01000004.1"/>
</dbReference>
<feature type="domain" description="dUTPase-like" evidence="6">
    <location>
        <begin position="11"/>
        <end position="141"/>
    </location>
</feature>
<comment type="caution">
    <text evidence="7">The sequence shown here is derived from an EMBL/GenBank/DDBJ whole genome shotgun (WGS) entry which is preliminary data.</text>
</comment>
<dbReference type="SUPFAM" id="SSF51283">
    <property type="entry name" value="dUTPase-like"/>
    <property type="match status" value="1"/>
</dbReference>
<dbReference type="InterPro" id="IPR008181">
    <property type="entry name" value="dUTPase"/>
</dbReference>
<dbReference type="Pfam" id="PF00692">
    <property type="entry name" value="dUTPase"/>
    <property type="match status" value="1"/>
</dbReference>
<comment type="function">
    <text evidence="5">This enzyme is involved in nucleotide metabolism: it produces dUMP, the immediate precursor of thymidine nucleotides and it decreases the intracellular concentration of dUTP so that uracil cannot be incorporated into DNA.</text>
</comment>
<keyword evidence="5" id="KW-0479">Metal-binding</keyword>
<dbReference type="AlphaFoldDB" id="A0AA44BEQ8"/>
<dbReference type="Proteomes" id="UP000449710">
    <property type="component" value="Unassembled WGS sequence"/>
</dbReference>
<dbReference type="CDD" id="cd07557">
    <property type="entry name" value="trimeric_dUTPase"/>
    <property type="match status" value="1"/>
</dbReference>
<dbReference type="EMBL" id="SUMG01000004">
    <property type="protein sequence ID" value="NBG87806.1"/>
    <property type="molecule type" value="Genomic_DNA"/>
</dbReference>